<dbReference type="NCBIfam" id="NF033573">
    <property type="entry name" value="transpos_IS200"/>
    <property type="match status" value="1"/>
</dbReference>
<evidence type="ECO:0000313" key="3">
    <source>
        <dbReference type="Proteomes" id="UP000462931"/>
    </source>
</evidence>
<dbReference type="Gene3D" id="3.30.70.1290">
    <property type="entry name" value="Transposase IS200-like"/>
    <property type="match status" value="1"/>
</dbReference>
<organism evidence="2 3">
    <name type="scientific">Pedobacter puniceum</name>
    <dbReference type="NCBI Taxonomy" id="2666136"/>
    <lineage>
        <taxon>Bacteria</taxon>
        <taxon>Pseudomonadati</taxon>
        <taxon>Bacteroidota</taxon>
        <taxon>Sphingobacteriia</taxon>
        <taxon>Sphingobacteriales</taxon>
        <taxon>Sphingobacteriaceae</taxon>
        <taxon>Pedobacter</taxon>
    </lineage>
</organism>
<accession>A0A7K0FNH0</accession>
<dbReference type="SMART" id="SM01321">
    <property type="entry name" value="Y1_Tnp"/>
    <property type="match status" value="1"/>
</dbReference>
<protein>
    <submittedName>
        <fullName evidence="2">IS200/IS605 family transposase</fullName>
    </submittedName>
</protein>
<dbReference type="PANTHER" id="PTHR33360">
    <property type="entry name" value="TRANSPOSASE FOR INSERTION SEQUENCE ELEMENT IS200"/>
    <property type="match status" value="1"/>
</dbReference>
<proteinExistence type="predicted"/>
<name>A0A7K0FNH0_9SPHI</name>
<dbReference type="AlphaFoldDB" id="A0A7K0FNH0"/>
<dbReference type="PANTHER" id="PTHR33360:SF2">
    <property type="entry name" value="TRANSPOSASE FOR INSERTION SEQUENCE ELEMENT IS200"/>
    <property type="match status" value="1"/>
</dbReference>
<evidence type="ECO:0000259" key="1">
    <source>
        <dbReference type="SMART" id="SM01321"/>
    </source>
</evidence>
<dbReference type="Pfam" id="PF01797">
    <property type="entry name" value="Y1_Tnp"/>
    <property type="match status" value="1"/>
</dbReference>
<dbReference type="RefSeq" id="WP_154287655.1">
    <property type="nucleotide sequence ID" value="NZ_WKJI01000002.1"/>
</dbReference>
<comment type="caution">
    <text evidence="2">The sequence shown here is derived from an EMBL/GenBank/DDBJ whole genome shotgun (WGS) entry which is preliminary data.</text>
</comment>
<sequence length="144" mass="17004">MPHSFNKIWIHAIWSTKNRLPLIELTVEQRIYSFISEQFREQSCPVRVINGMPDHIHCLFLLNPQQSIADVIKQIKGSSSHFINQNNLIIEKFAWQTGYAAYSVSESVVDKVLHYIKNQKQHHKKKTFEQEYDEFLKLYGLDND</sequence>
<dbReference type="SUPFAM" id="SSF143422">
    <property type="entry name" value="Transposase IS200-like"/>
    <property type="match status" value="1"/>
</dbReference>
<dbReference type="GO" id="GO:0004803">
    <property type="term" value="F:transposase activity"/>
    <property type="evidence" value="ECO:0007669"/>
    <property type="project" value="InterPro"/>
</dbReference>
<dbReference type="Proteomes" id="UP000462931">
    <property type="component" value="Unassembled WGS sequence"/>
</dbReference>
<dbReference type="EMBL" id="WKJI01000002">
    <property type="protein sequence ID" value="MRX47528.1"/>
    <property type="molecule type" value="Genomic_DNA"/>
</dbReference>
<reference evidence="2 3" key="1">
    <citation type="submission" date="2019-11" db="EMBL/GenBank/DDBJ databases">
        <authorList>
            <person name="Cheng Q."/>
            <person name="Yang Z."/>
        </authorList>
    </citation>
    <scope>NUCLEOTIDE SEQUENCE [LARGE SCALE GENOMIC DNA]</scope>
    <source>
        <strain evidence="2 3">HX-22-1</strain>
    </source>
</reference>
<keyword evidence="3" id="KW-1185">Reference proteome</keyword>
<gene>
    <name evidence="2" type="primary">tnpA</name>
    <name evidence="2" type="ORF">GJJ64_10030</name>
</gene>
<dbReference type="GO" id="GO:0003677">
    <property type="term" value="F:DNA binding"/>
    <property type="evidence" value="ECO:0007669"/>
    <property type="project" value="InterPro"/>
</dbReference>
<dbReference type="GO" id="GO:0006313">
    <property type="term" value="P:DNA transposition"/>
    <property type="evidence" value="ECO:0007669"/>
    <property type="project" value="InterPro"/>
</dbReference>
<evidence type="ECO:0000313" key="2">
    <source>
        <dbReference type="EMBL" id="MRX47528.1"/>
    </source>
</evidence>
<dbReference type="InterPro" id="IPR036515">
    <property type="entry name" value="Transposase_17_sf"/>
</dbReference>
<feature type="domain" description="Transposase IS200-like" evidence="1">
    <location>
        <begin position="5"/>
        <end position="119"/>
    </location>
</feature>
<dbReference type="InterPro" id="IPR002686">
    <property type="entry name" value="Transposase_17"/>
</dbReference>